<dbReference type="SMART" id="SM00535">
    <property type="entry name" value="RIBOc"/>
    <property type="match status" value="2"/>
</dbReference>
<feature type="domain" description="Helicase ATP-binding" evidence="18">
    <location>
        <begin position="19"/>
        <end position="197"/>
    </location>
</feature>
<dbReference type="GO" id="GO:0005737">
    <property type="term" value="C:cytoplasm"/>
    <property type="evidence" value="ECO:0007669"/>
    <property type="project" value="TreeGrafter"/>
</dbReference>
<evidence type="ECO:0000313" key="22">
    <source>
        <dbReference type="Proteomes" id="UP000494040"/>
    </source>
</evidence>
<dbReference type="FunFam" id="3.40.50.300:FF:000628">
    <property type="entry name" value="Endoribonuclease Dicer"/>
    <property type="match status" value="1"/>
</dbReference>
<keyword evidence="11" id="KW-0460">Magnesium</keyword>
<evidence type="ECO:0000256" key="12">
    <source>
        <dbReference type="ARBA" id="ARBA00023158"/>
    </source>
</evidence>
<feature type="domain" description="Dicer dsRNA-binding fold" evidence="20">
    <location>
        <begin position="565"/>
        <end position="662"/>
    </location>
</feature>
<dbReference type="Pfam" id="PF03368">
    <property type="entry name" value="Dicer_dimer"/>
    <property type="match status" value="1"/>
</dbReference>
<dbReference type="GO" id="GO:0004530">
    <property type="term" value="F:deoxyribonuclease I activity"/>
    <property type="evidence" value="ECO:0007669"/>
    <property type="project" value="TreeGrafter"/>
</dbReference>
<evidence type="ECO:0000256" key="15">
    <source>
        <dbReference type="PROSITE-ProRule" id="PRU00657"/>
    </source>
</evidence>
<evidence type="ECO:0000256" key="13">
    <source>
        <dbReference type="ARBA" id="ARBA00023211"/>
    </source>
</evidence>
<protein>
    <recommendedName>
        <fullName evidence="23">Dicer-2</fullName>
    </recommendedName>
</protein>
<sequence length="1622" mass="186646">MVTEEVGLDFEPREYQVEILEKALKENTIVYMPTGSGKTFIAAMLIKYKGEKVEKKYTEGGQRIFFLVNTIPLVNQQASAIRKHVSFVVGEYSGDMNVDYWNQQTWEDQLDRHQVLVMTAQIFLDLILHGYIKFSSVAVLILDECHHATNNHCMSQIMSQYKQCADDEQPLILGLTATLLNANCKGNNLDQQILQLEELLCSKIITSENKKMVEKFSANPIEYVVKYSNFIPERKWSEEISNLIKYIASHLRAAYFNSDPVSIGTYDGGQELKNKPKWEKKICLLLANISEAYETLGLYAASKAALIVIVRLERIALSKIDEILVAIIKATNTQLHLFSDGCKYQIRKKIATLLNEYHQDSQPLMFCSDKMTQLFKIMQSIRKEECTIVFVEKRITAQLLFYIFEDLQKYNENFKNIKSDFIVGFNSTPLNNTRELLLEKKSNLETLKRFSSHITNVLFASDVIEEGIDIPLCNKVIKFDVPKTYRSYIQSKGRARHCKSEYILLVENDDNRFIKMYPQFKIIENTIFTILGFKNNISIDDLEVENIESFEPFGPTGSKVTAFSAISLVNRYCHLLPQDKFSLLTASWWCKQYYSKENESNMFIVSVKLPINSPIKEVMESGPFRTKVNAKRDVAVKVCKRLYELGELNQNLLPYGSKTELLNDERLFPRWIEENAEQYRSGSNKCKRIYTQRFPSWMCECKPMVDTDLYIHLFEISPDYECPNVPRERVFHEILKKNNQFAIICTKKWPKLCRFDLFMNVGKIKVNVKVNERKIRLTQKQIDDLFHFHCLLFTNVVALVKPFVVKDFENYENSFFIIPMVPGPDDLMDIDWDTIHQHKSIPEIKPVPSENRIGFKFSTQDYLGKVVVPWYRPKGYTTRYIVTQVYEDKTPKSSFPSEIYDSYTQYFDSRYNLTIENLEQPLIEVRVISSKMNCIIPRGESNSSKKRRKGEKVLEEVLVPELCTLLDFPSVYMLKATLIPSIVHRIQHILISEELRQKIAAEIQLGPILLPDDVTWAPLEVDQLAIREEDDSLQSTIEVSDELTSKMKLLTMHNYPWKKEDEPRNIEKHLSEIDLISVIHYQKFVDMAIQYEDSENKMQLINSNNLKEPEVEAELSVEEPSISIFNESNDLSIGPQLSELLQVLTSKSGCDIINYERLETLGDSFLKFIVSLSLFTYFKLDEGKLTQVKGKIVGNRNLFYCGNHINLGSLMKVYDFSPSDWEVPCFTLERVLKNLMKEKHNISANVLHHIELTEQERDTGLLSNETLENFHKIITENKDQDSASSSVPLLGLQAVSDKMIADCIEALIGVYLKSCGILGALKLCNWLGILALEISDIKQILIDPAPSANVNEIEHISRYIIEADKLEKKLKYKFKDRSFLLQALTHSSYTQSVTECYQRLEFLGDAILDFLITIHIYEKCGNLSPGELTDLRSALVNNVTFACLIVRQGIHLHMNFLSCELSEIINRFVEHQENRGHKIGAEVLFLIEENDVKVAEIVDVPKVLGDILESLIAAVYLDSGKCLKTTWRVIYNLMKNEIEEFSKNVPKNHIRVLYEKFPNPTPKFGKAEQIEFGNVQGILIPLFVASSDRESKIFHGIGKNKAQAKLAAAKVALRYYHSASES</sequence>
<dbReference type="GO" id="GO:0004525">
    <property type="term" value="F:ribonuclease III activity"/>
    <property type="evidence" value="ECO:0007669"/>
    <property type="project" value="InterPro"/>
</dbReference>
<evidence type="ECO:0000256" key="5">
    <source>
        <dbReference type="ARBA" id="ARBA00022737"/>
    </source>
</evidence>
<dbReference type="Gene3D" id="1.10.1520.10">
    <property type="entry name" value="Ribonuclease III domain"/>
    <property type="match status" value="2"/>
</dbReference>
<dbReference type="Pfam" id="PF04851">
    <property type="entry name" value="ResIII"/>
    <property type="match status" value="1"/>
</dbReference>
<dbReference type="OrthoDB" id="416741at2759"/>
<dbReference type="EnsemblMetazoa" id="XM_024227995.1">
    <property type="protein sequence ID" value="XP_024083763.1"/>
    <property type="gene ID" value="LOC106667539"/>
</dbReference>
<dbReference type="Gene3D" id="2.170.260.10">
    <property type="entry name" value="paz domain"/>
    <property type="match status" value="1"/>
</dbReference>
<comment type="similarity">
    <text evidence="14 15">Belongs to the helicase family. Dicer subfamily.</text>
</comment>
<dbReference type="GO" id="GO:0046872">
    <property type="term" value="F:metal ion binding"/>
    <property type="evidence" value="ECO:0007669"/>
    <property type="project" value="UniProtKB-KW"/>
</dbReference>
<evidence type="ECO:0000256" key="6">
    <source>
        <dbReference type="ARBA" id="ARBA00022741"/>
    </source>
</evidence>
<evidence type="ECO:0000259" key="16">
    <source>
        <dbReference type="PROSITE" id="PS50142"/>
    </source>
</evidence>
<dbReference type="GO" id="GO:0003677">
    <property type="term" value="F:DNA binding"/>
    <property type="evidence" value="ECO:0007669"/>
    <property type="project" value="InterPro"/>
</dbReference>
<evidence type="ECO:0000256" key="4">
    <source>
        <dbReference type="ARBA" id="ARBA00022723"/>
    </source>
</evidence>
<comment type="cofactor">
    <cofactor evidence="1">
        <name>Mn(2+)</name>
        <dbReference type="ChEBI" id="CHEBI:29035"/>
    </cofactor>
</comment>
<evidence type="ECO:0008006" key="23">
    <source>
        <dbReference type="Google" id="ProtNLM"/>
    </source>
</evidence>
<evidence type="ECO:0000256" key="2">
    <source>
        <dbReference type="ARBA" id="ARBA00001946"/>
    </source>
</evidence>
<dbReference type="Pfam" id="PF00636">
    <property type="entry name" value="Ribonuclease_3"/>
    <property type="match status" value="2"/>
</dbReference>
<dbReference type="InterPro" id="IPR001650">
    <property type="entry name" value="Helicase_C-like"/>
</dbReference>
<keyword evidence="4" id="KW-0479">Metal-binding</keyword>
<keyword evidence="12" id="KW-0943">RNA-mediated gene silencing</keyword>
<dbReference type="SMART" id="SM00490">
    <property type="entry name" value="HELICc"/>
    <property type="match status" value="1"/>
</dbReference>
<dbReference type="Proteomes" id="UP000494040">
    <property type="component" value="Unassembled WGS sequence"/>
</dbReference>
<evidence type="ECO:0000256" key="14">
    <source>
        <dbReference type="ARBA" id="ARBA00035116"/>
    </source>
</evidence>
<dbReference type="InterPro" id="IPR036389">
    <property type="entry name" value="RNase_III_sf"/>
</dbReference>
<dbReference type="GO" id="GO:0003723">
    <property type="term" value="F:RNA binding"/>
    <property type="evidence" value="ECO:0007669"/>
    <property type="project" value="UniProtKB-UniRule"/>
</dbReference>
<dbReference type="PANTHER" id="PTHR14950">
    <property type="entry name" value="DICER-RELATED"/>
    <property type="match status" value="1"/>
</dbReference>
<dbReference type="Pfam" id="PF20932">
    <property type="entry name" value="Dicer_dsRBD"/>
    <property type="match status" value="1"/>
</dbReference>
<evidence type="ECO:0000259" key="17">
    <source>
        <dbReference type="PROSITE" id="PS50821"/>
    </source>
</evidence>
<dbReference type="SUPFAM" id="SSF54768">
    <property type="entry name" value="dsRNA-binding domain-like"/>
    <property type="match status" value="1"/>
</dbReference>
<dbReference type="GO" id="GO:0006309">
    <property type="term" value="P:apoptotic DNA fragmentation"/>
    <property type="evidence" value="ECO:0007669"/>
    <property type="project" value="TreeGrafter"/>
</dbReference>
<evidence type="ECO:0000256" key="3">
    <source>
        <dbReference type="ARBA" id="ARBA00022722"/>
    </source>
</evidence>
<keyword evidence="13" id="KW-0464">Manganese</keyword>
<dbReference type="PROSITE" id="PS00517">
    <property type="entry name" value="RNASE_3_1"/>
    <property type="match status" value="1"/>
</dbReference>
<keyword evidence="5" id="KW-0677">Repeat</keyword>
<evidence type="ECO:0000256" key="10">
    <source>
        <dbReference type="ARBA" id="ARBA00022840"/>
    </source>
</evidence>
<dbReference type="PROSITE" id="PS51192">
    <property type="entry name" value="HELICASE_ATP_BIND_1"/>
    <property type="match status" value="1"/>
</dbReference>
<reference evidence="21" key="1">
    <citation type="submission" date="2022-01" db="UniProtKB">
        <authorList>
            <consortium name="EnsemblMetazoa"/>
        </authorList>
    </citation>
    <scope>IDENTIFICATION</scope>
</reference>
<evidence type="ECO:0000256" key="9">
    <source>
        <dbReference type="ARBA" id="ARBA00022806"/>
    </source>
</evidence>
<dbReference type="Gene3D" id="3.30.160.20">
    <property type="match status" value="1"/>
</dbReference>
<dbReference type="GeneID" id="106667539"/>
<keyword evidence="8" id="KW-0378">Hydrolase</keyword>
<dbReference type="Pfam" id="PF20931">
    <property type="entry name" value="Dicer_platform"/>
    <property type="match status" value="1"/>
</dbReference>
<dbReference type="GO" id="GO:0005524">
    <property type="term" value="F:ATP binding"/>
    <property type="evidence" value="ECO:0007669"/>
    <property type="project" value="UniProtKB-KW"/>
</dbReference>
<dbReference type="SUPFAM" id="SSF69065">
    <property type="entry name" value="RNase III domain-like"/>
    <property type="match status" value="2"/>
</dbReference>
<evidence type="ECO:0000259" key="18">
    <source>
        <dbReference type="PROSITE" id="PS51192"/>
    </source>
</evidence>
<dbReference type="PROSITE" id="PS50821">
    <property type="entry name" value="PAZ"/>
    <property type="match status" value="1"/>
</dbReference>
<comment type="cofactor">
    <cofactor evidence="2">
        <name>Mg(2+)</name>
        <dbReference type="ChEBI" id="CHEBI:18420"/>
    </cofactor>
</comment>
<dbReference type="Pfam" id="PF00271">
    <property type="entry name" value="Helicase_C"/>
    <property type="match status" value="1"/>
</dbReference>
<keyword evidence="7" id="KW-0255">Endonuclease</keyword>
<dbReference type="GO" id="GO:0070578">
    <property type="term" value="C:RISC-loading complex"/>
    <property type="evidence" value="ECO:0007669"/>
    <property type="project" value="TreeGrafter"/>
</dbReference>
<dbReference type="InterPro" id="IPR036085">
    <property type="entry name" value="PAZ_dom_sf"/>
</dbReference>
<dbReference type="GO" id="GO:0031054">
    <property type="term" value="P:pre-miRNA processing"/>
    <property type="evidence" value="ECO:0007669"/>
    <property type="project" value="InterPro"/>
</dbReference>
<dbReference type="FunFam" id="1.10.1520.10:FF:000005">
    <property type="entry name" value="Putative endoribonuclease dicer"/>
    <property type="match status" value="1"/>
</dbReference>
<feature type="domain" description="RNase III" evidence="16">
    <location>
        <begin position="1122"/>
        <end position="1316"/>
    </location>
</feature>
<dbReference type="GO" id="GO:0004386">
    <property type="term" value="F:helicase activity"/>
    <property type="evidence" value="ECO:0007669"/>
    <property type="project" value="UniProtKB-KW"/>
</dbReference>
<keyword evidence="9" id="KW-0347">Helicase</keyword>
<dbReference type="SMART" id="SM00487">
    <property type="entry name" value="DEXDc"/>
    <property type="match status" value="1"/>
</dbReference>
<keyword evidence="3" id="KW-0540">Nuclease</keyword>
<dbReference type="Gene3D" id="3.30.160.380">
    <property type="entry name" value="Dicer dimerisation domain"/>
    <property type="match status" value="1"/>
</dbReference>
<keyword evidence="15" id="KW-0694">RNA-binding</keyword>
<dbReference type="InterPro" id="IPR005034">
    <property type="entry name" value="Dicer_dimerisation"/>
</dbReference>
<dbReference type="InterPro" id="IPR048512">
    <property type="entry name" value="Dicer_platform"/>
</dbReference>
<dbReference type="PROSITE" id="PS50142">
    <property type="entry name" value="RNASE_3_2"/>
    <property type="match status" value="2"/>
</dbReference>
<feature type="domain" description="Helicase C-terminal" evidence="19">
    <location>
        <begin position="373"/>
        <end position="543"/>
    </location>
</feature>
<dbReference type="CDD" id="cd18034">
    <property type="entry name" value="DEXHc_dicer"/>
    <property type="match status" value="1"/>
</dbReference>
<dbReference type="InterPro" id="IPR038248">
    <property type="entry name" value="Dicer_dimer_sf"/>
</dbReference>
<dbReference type="CDD" id="cd00593">
    <property type="entry name" value="RIBOc"/>
    <property type="match status" value="2"/>
</dbReference>
<dbReference type="SUPFAM" id="SSF101690">
    <property type="entry name" value="PAZ domain"/>
    <property type="match status" value="1"/>
</dbReference>
<feature type="domain" description="RNase III" evidence="16">
    <location>
        <begin position="1363"/>
        <end position="1520"/>
    </location>
</feature>
<evidence type="ECO:0000259" key="20">
    <source>
        <dbReference type="PROSITE" id="PS51327"/>
    </source>
</evidence>
<dbReference type="InterPro" id="IPR027417">
    <property type="entry name" value="P-loop_NTPase"/>
</dbReference>
<evidence type="ECO:0000256" key="8">
    <source>
        <dbReference type="ARBA" id="ARBA00022801"/>
    </source>
</evidence>
<dbReference type="SUPFAM" id="SSF52540">
    <property type="entry name" value="P-loop containing nucleoside triphosphate hydrolases"/>
    <property type="match status" value="1"/>
</dbReference>
<evidence type="ECO:0000259" key="19">
    <source>
        <dbReference type="PROSITE" id="PS51194"/>
    </source>
</evidence>
<dbReference type="InterPro" id="IPR014001">
    <property type="entry name" value="Helicase_ATP-bd"/>
</dbReference>
<keyword evidence="6" id="KW-0547">Nucleotide-binding</keyword>
<dbReference type="InterPro" id="IPR044441">
    <property type="entry name" value="DICER_DSRM"/>
</dbReference>
<dbReference type="Pfam" id="PF02170">
    <property type="entry name" value="PAZ"/>
    <property type="match status" value="1"/>
</dbReference>
<organism evidence="21 22">
    <name type="scientific">Cimex lectularius</name>
    <name type="common">Bed bug</name>
    <name type="synonym">Acanthia lectularia</name>
    <dbReference type="NCBI Taxonomy" id="79782"/>
    <lineage>
        <taxon>Eukaryota</taxon>
        <taxon>Metazoa</taxon>
        <taxon>Ecdysozoa</taxon>
        <taxon>Arthropoda</taxon>
        <taxon>Hexapoda</taxon>
        <taxon>Insecta</taxon>
        <taxon>Pterygota</taxon>
        <taxon>Neoptera</taxon>
        <taxon>Paraneoptera</taxon>
        <taxon>Hemiptera</taxon>
        <taxon>Heteroptera</taxon>
        <taxon>Panheteroptera</taxon>
        <taxon>Cimicomorpha</taxon>
        <taxon>Cimicidae</taxon>
        <taxon>Cimex</taxon>
    </lineage>
</organism>
<dbReference type="PROSITE" id="PS51327">
    <property type="entry name" value="DICER_DSRBF"/>
    <property type="match status" value="1"/>
</dbReference>
<feature type="domain" description="PAZ" evidence="17">
    <location>
        <begin position="830"/>
        <end position="967"/>
    </location>
</feature>
<dbReference type="InterPro" id="IPR000999">
    <property type="entry name" value="RNase_III_dom"/>
</dbReference>
<proteinExistence type="inferred from homology"/>
<dbReference type="GO" id="GO:0005634">
    <property type="term" value="C:nucleus"/>
    <property type="evidence" value="ECO:0007669"/>
    <property type="project" value="TreeGrafter"/>
</dbReference>
<keyword evidence="10" id="KW-0067">ATP-binding</keyword>
<dbReference type="RefSeq" id="XP_024083763.1">
    <property type="nucleotide sequence ID" value="XM_024227995.1"/>
</dbReference>
<dbReference type="PROSITE" id="PS51194">
    <property type="entry name" value="HELICASE_CTER"/>
    <property type="match status" value="1"/>
</dbReference>
<dbReference type="Gene3D" id="3.40.50.300">
    <property type="entry name" value="P-loop containing nucleotide triphosphate hydrolases"/>
    <property type="match status" value="2"/>
</dbReference>
<dbReference type="GO" id="GO:0030422">
    <property type="term" value="P:siRNA processing"/>
    <property type="evidence" value="ECO:0007669"/>
    <property type="project" value="InterPro"/>
</dbReference>
<dbReference type="OMA" id="TRKNHAY"/>
<dbReference type="InterPro" id="IPR006935">
    <property type="entry name" value="Helicase/UvrB_N"/>
</dbReference>
<dbReference type="PANTHER" id="PTHR14950:SF36">
    <property type="entry name" value="ENDORIBONUCLEASE DCR-2"/>
    <property type="match status" value="1"/>
</dbReference>
<dbReference type="InterPro" id="IPR003100">
    <property type="entry name" value="PAZ_dom"/>
</dbReference>
<evidence type="ECO:0000256" key="7">
    <source>
        <dbReference type="ARBA" id="ARBA00022759"/>
    </source>
</evidence>
<evidence type="ECO:0000313" key="21">
    <source>
        <dbReference type="EnsemblMetazoa" id="XP_024083763.1"/>
    </source>
</evidence>
<accession>A0A8I6TKL0</accession>
<evidence type="ECO:0000256" key="1">
    <source>
        <dbReference type="ARBA" id="ARBA00001936"/>
    </source>
</evidence>
<name>A0A8I6TKL0_CIMLE</name>
<keyword evidence="22" id="KW-1185">Reference proteome</keyword>
<dbReference type="SMART" id="SM00949">
    <property type="entry name" value="PAZ"/>
    <property type="match status" value="1"/>
</dbReference>
<evidence type="ECO:0000256" key="11">
    <source>
        <dbReference type="ARBA" id="ARBA00022842"/>
    </source>
</evidence>